<keyword evidence="1" id="KW-0472">Membrane</keyword>
<sequence>MIYLITFVKAQGFVGTIDELEIGMNKPRGGWELMTTENWQGLEYACLGQLGAGAILQVALFVYPRANIWSYILAGYLLVFGTCGAILGGCMRTQTNRIIAITLAILAGIVILCACILIYGYEQYF</sequence>
<keyword evidence="3" id="KW-1185">Reference proteome</keyword>
<keyword evidence="1" id="KW-1133">Transmembrane helix</keyword>
<dbReference type="EMBL" id="RXLP01000023">
    <property type="protein sequence ID" value="TCD53920.1"/>
    <property type="molecule type" value="Genomic_DNA"/>
</dbReference>
<gene>
    <name evidence="2" type="ORF">EJ419_05640</name>
</gene>
<protein>
    <submittedName>
        <fullName evidence="2">Uncharacterized protein</fullName>
    </submittedName>
</protein>
<accession>A0A4R0QWM7</accession>
<dbReference type="RefSeq" id="WP_131284503.1">
    <property type="nucleotide sequence ID" value="NZ_RXLP01000023.1"/>
</dbReference>
<proteinExistence type="predicted"/>
<reference evidence="2 3" key="1">
    <citation type="submission" date="2018-12" db="EMBL/GenBank/DDBJ databases">
        <title>Alloscrdovia theropitheci sp. nov: a novel taxon from the feces of the bleeding-herat monkey (Theropithecus geleda).</title>
        <authorList>
            <person name="Modesto M."/>
        </authorList>
    </citation>
    <scope>NUCLEOTIDE SEQUENCE [LARGE SCALE GENOMIC DNA]</scope>
    <source>
        <strain evidence="2 3">GLDI4/2</strain>
    </source>
</reference>
<dbReference type="AlphaFoldDB" id="A0A4R0QWM7"/>
<evidence type="ECO:0000256" key="1">
    <source>
        <dbReference type="SAM" id="Phobius"/>
    </source>
</evidence>
<feature type="transmembrane region" description="Helical" evidence="1">
    <location>
        <begin position="98"/>
        <end position="121"/>
    </location>
</feature>
<feature type="transmembrane region" description="Helical" evidence="1">
    <location>
        <begin position="44"/>
        <end position="63"/>
    </location>
</feature>
<keyword evidence="1" id="KW-0812">Transmembrane</keyword>
<evidence type="ECO:0000313" key="2">
    <source>
        <dbReference type="EMBL" id="TCD53920.1"/>
    </source>
</evidence>
<dbReference type="Proteomes" id="UP000291289">
    <property type="component" value="Unassembled WGS sequence"/>
</dbReference>
<comment type="caution">
    <text evidence="2">The sequence shown here is derived from an EMBL/GenBank/DDBJ whole genome shotgun (WGS) entry which is preliminary data.</text>
</comment>
<evidence type="ECO:0000313" key="3">
    <source>
        <dbReference type="Proteomes" id="UP000291289"/>
    </source>
</evidence>
<name>A0A4R0QWM7_9BIFI</name>
<organism evidence="2 3">
    <name type="scientific">Alloscardovia theropitheci</name>
    <dbReference type="NCBI Taxonomy" id="2496842"/>
    <lineage>
        <taxon>Bacteria</taxon>
        <taxon>Bacillati</taxon>
        <taxon>Actinomycetota</taxon>
        <taxon>Actinomycetes</taxon>
        <taxon>Bifidobacteriales</taxon>
        <taxon>Bifidobacteriaceae</taxon>
        <taxon>Alloscardovia</taxon>
    </lineage>
</organism>
<feature type="transmembrane region" description="Helical" evidence="1">
    <location>
        <begin position="69"/>
        <end position="91"/>
    </location>
</feature>